<reference evidence="9" key="1">
    <citation type="submission" date="2016-04" db="EMBL/GenBank/DDBJ databases">
        <authorList>
            <person name="Evans L.H."/>
            <person name="Alamgir A."/>
            <person name="Owens N."/>
            <person name="Weber N.D."/>
            <person name="Virtaneva K."/>
            <person name="Barbian K."/>
            <person name="Babar A."/>
            <person name="Rosenke K."/>
        </authorList>
    </citation>
    <scope>NUCLEOTIDE SEQUENCE [LARGE SCALE GENOMIC DNA]</scope>
    <source>
        <strain evidence="9">CBS 101.48</strain>
    </source>
</reference>
<dbReference type="PANTHER" id="PTHR13040">
    <property type="entry name" value="AUTOPHAGY PROTEIN 5"/>
    <property type="match status" value="1"/>
</dbReference>
<sequence length="274" mass="31366">MSTIEHSISKAIWYGKIPIQFNLDPTDPTATVFIEVPRYSYLPLTTPQLLSHSKRLESSEPHSIWYEFNGEPLKWHYPIGLLYDMANRMGPTPPQLPWCINVHSNNFPDNVILRNPGLETIQDMYMSMIKEADFIRHGSTKKVMNLSKQDQSQLWQALSTERYDDYWHVNQHILDDRGVGLRSVPLRLYLPDQCPVIQDTTSFTDEQGASRTLGDILHSIVPGLFLADGKSTTDLIVVLHGIQLPLHTPIRWASDHLSYPDNFLHLIICKPSPL</sequence>
<dbReference type="InterPro" id="IPR042526">
    <property type="entry name" value="Atg5_HR"/>
</dbReference>
<dbReference type="GO" id="GO:0061908">
    <property type="term" value="C:phagophore"/>
    <property type="evidence" value="ECO:0007669"/>
    <property type="project" value="TreeGrafter"/>
</dbReference>
<dbReference type="GO" id="GO:0034045">
    <property type="term" value="C:phagophore assembly site membrane"/>
    <property type="evidence" value="ECO:0007669"/>
    <property type="project" value="UniProtKB-SubCell"/>
</dbReference>
<keyword evidence="10" id="KW-1185">Reference proteome</keyword>
<dbReference type="InterPro" id="IPR048939">
    <property type="entry name" value="ATG5_UblA"/>
</dbReference>
<gene>
    <name evidence="9" type="primary">ABSGL_01813.1 scaffold 2319</name>
</gene>
<comment type="function">
    <text evidence="5">Involved in cytoplasm to vacuole transport (Cvt) and autophagic vesicle formation.</text>
</comment>
<dbReference type="GO" id="GO:0000422">
    <property type="term" value="P:autophagy of mitochondrion"/>
    <property type="evidence" value="ECO:0007669"/>
    <property type="project" value="TreeGrafter"/>
</dbReference>
<evidence type="ECO:0000256" key="1">
    <source>
        <dbReference type="ARBA" id="ARBA00006910"/>
    </source>
</evidence>
<dbReference type="GO" id="GO:0005776">
    <property type="term" value="C:autophagosome"/>
    <property type="evidence" value="ECO:0007669"/>
    <property type="project" value="TreeGrafter"/>
</dbReference>
<dbReference type="Gene3D" id="3.10.20.90">
    <property type="entry name" value="Phosphatidylinositol 3-kinase Catalytic Subunit, Chain A, domain 1"/>
    <property type="match status" value="1"/>
</dbReference>
<dbReference type="EMBL" id="LT551016">
    <property type="protein sequence ID" value="SAL96410.1"/>
    <property type="molecule type" value="Genomic_DNA"/>
</dbReference>
<dbReference type="PANTHER" id="PTHR13040:SF2">
    <property type="entry name" value="AUTOPHAGY PROTEIN 5"/>
    <property type="match status" value="1"/>
</dbReference>
<feature type="domain" description="Autophagy protein ATG5 UblB" evidence="6">
    <location>
        <begin position="184"/>
        <end position="268"/>
    </location>
</feature>
<dbReference type="InterPro" id="IPR007239">
    <property type="entry name" value="Atg5"/>
</dbReference>
<dbReference type="GO" id="GO:0034727">
    <property type="term" value="P:piecemeal microautophagy of the nucleus"/>
    <property type="evidence" value="ECO:0007669"/>
    <property type="project" value="TreeGrafter"/>
</dbReference>
<dbReference type="InterPro" id="IPR048318">
    <property type="entry name" value="ATG5_UblB"/>
</dbReference>
<organism evidence="9">
    <name type="scientific">Absidia glauca</name>
    <name type="common">Pin mould</name>
    <dbReference type="NCBI Taxonomy" id="4829"/>
    <lineage>
        <taxon>Eukaryota</taxon>
        <taxon>Fungi</taxon>
        <taxon>Fungi incertae sedis</taxon>
        <taxon>Mucoromycota</taxon>
        <taxon>Mucoromycotina</taxon>
        <taxon>Mucoromycetes</taxon>
        <taxon>Mucorales</taxon>
        <taxon>Cunninghamellaceae</taxon>
        <taxon>Absidia</taxon>
    </lineage>
</organism>
<dbReference type="GO" id="GO:0019776">
    <property type="term" value="F:Atg8-family ligase activity"/>
    <property type="evidence" value="ECO:0007669"/>
    <property type="project" value="TreeGrafter"/>
</dbReference>
<comment type="similarity">
    <text evidence="1 5">Belongs to the ATG5 family.</text>
</comment>
<evidence type="ECO:0000259" key="6">
    <source>
        <dbReference type="Pfam" id="PF04106"/>
    </source>
</evidence>
<keyword evidence="4 5" id="KW-0072">Autophagy</keyword>
<proteinExistence type="inferred from homology"/>
<evidence type="ECO:0000313" key="9">
    <source>
        <dbReference type="EMBL" id="SAL96410.1"/>
    </source>
</evidence>
<dbReference type="STRING" id="4829.A0A168LAR4"/>
<dbReference type="Gene3D" id="1.10.246.190">
    <property type="entry name" value="Autophagy protein Apg5, helix rich domain"/>
    <property type="match status" value="1"/>
</dbReference>
<comment type="subunit">
    <text evidence="5">Conjugated with ATG12.</text>
</comment>
<evidence type="ECO:0000259" key="7">
    <source>
        <dbReference type="Pfam" id="PF20637"/>
    </source>
</evidence>
<dbReference type="Pfam" id="PF20638">
    <property type="entry name" value="ATG5_UblA"/>
    <property type="match status" value="1"/>
</dbReference>
<dbReference type="Pfam" id="PF04106">
    <property type="entry name" value="ATG5_UblB"/>
    <property type="match status" value="1"/>
</dbReference>
<dbReference type="OMA" id="SIQKAVW"/>
<dbReference type="Pfam" id="PF20637">
    <property type="entry name" value="ATG5_HBR"/>
    <property type="match status" value="1"/>
</dbReference>
<keyword evidence="3 5" id="KW-0832">Ubl conjugation</keyword>
<dbReference type="GO" id="GO:0044233">
    <property type="term" value="C:mitochondria-associated endoplasmic reticulum membrane contact site"/>
    <property type="evidence" value="ECO:0007669"/>
    <property type="project" value="TreeGrafter"/>
</dbReference>
<keyword evidence="2 5" id="KW-1017">Isopeptide bond</keyword>
<dbReference type="GO" id="GO:0034274">
    <property type="term" value="C:Atg12-Atg5-Atg16 complex"/>
    <property type="evidence" value="ECO:0007669"/>
    <property type="project" value="TreeGrafter"/>
</dbReference>
<evidence type="ECO:0000313" key="10">
    <source>
        <dbReference type="Proteomes" id="UP000078561"/>
    </source>
</evidence>
<dbReference type="AlphaFoldDB" id="A0A168LAR4"/>
<protein>
    <recommendedName>
        <fullName evidence="5">Autophagy protein 5</fullName>
    </recommendedName>
</protein>
<dbReference type="Proteomes" id="UP000078561">
    <property type="component" value="Unassembled WGS sequence"/>
</dbReference>
<comment type="subcellular location">
    <subcellularLocation>
        <location evidence="5">Preautophagosomal structure membrane</location>
        <topology evidence="5">Peripheral membrane protein</topology>
    </subcellularLocation>
</comment>
<keyword evidence="5" id="KW-0472">Membrane</keyword>
<accession>A0A168LAR4</accession>
<dbReference type="FunCoup" id="A0A168LAR4">
    <property type="interactions" value="277"/>
</dbReference>
<dbReference type="GO" id="GO:0006995">
    <property type="term" value="P:cellular response to nitrogen starvation"/>
    <property type="evidence" value="ECO:0007669"/>
    <property type="project" value="TreeGrafter"/>
</dbReference>
<dbReference type="InterPro" id="IPR042527">
    <property type="entry name" value="Atg5_UblA_dom_sf"/>
</dbReference>
<dbReference type="InParanoid" id="A0A168LAR4"/>
<dbReference type="OrthoDB" id="272162at2759"/>
<evidence type="ECO:0000256" key="3">
    <source>
        <dbReference type="ARBA" id="ARBA00022843"/>
    </source>
</evidence>
<evidence type="ECO:0000256" key="4">
    <source>
        <dbReference type="ARBA" id="ARBA00023006"/>
    </source>
</evidence>
<feature type="domain" description="Autophagy protein ATG5 UblA" evidence="8">
    <location>
        <begin position="12"/>
        <end position="103"/>
    </location>
</feature>
<name>A0A168LAR4_ABSGL</name>
<evidence type="ECO:0000256" key="2">
    <source>
        <dbReference type="ARBA" id="ARBA00022499"/>
    </source>
</evidence>
<dbReference type="InterPro" id="IPR048940">
    <property type="entry name" value="ATG5_HBR"/>
</dbReference>
<evidence type="ECO:0000256" key="5">
    <source>
        <dbReference type="RuleBase" id="RU361202"/>
    </source>
</evidence>
<feature type="domain" description="Autophagy protein ATG5 alpha-helical bundle region" evidence="7">
    <location>
        <begin position="119"/>
        <end position="174"/>
    </location>
</feature>
<dbReference type="Gene3D" id="3.10.20.620">
    <property type="match status" value="1"/>
</dbReference>
<evidence type="ECO:0000259" key="8">
    <source>
        <dbReference type="Pfam" id="PF20638"/>
    </source>
</evidence>
<keyword evidence="5" id="KW-0813">Transport</keyword>